<sequence>MLEQMMCQVSAFLATRTLAANSQQSYRYDLQQFCQTTRGQVTDQSLRRYEESLLGLKATARNRKLSVVNQFLYFLYEQGELTRFYRLKSQQVLVKNRTWLVSEQLNLSRLYQIDLASTGQLIALLILELGLTPSELVLAEMKQFDLDFKLLRLIRKQQVRVLPLSDVLLPFLLARQAQTYLFEHDGQRYSRQWFHRQLSNYLRELGLSEVSAQRLREEYIKRQVEQGMDAQTLAKHLGLKSLTSLERYYK</sequence>
<evidence type="ECO:0000256" key="1">
    <source>
        <dbReference type="ARBA" id="ARBA00022908"/>
    </source>
</evidence>
<organism evidence="7 8">
    <name type="scientific">Streptococcus cuniculipharyngis</name>
    <dbReference type="NCBI Taxonomy" id="1562651"/>
    <lineage>
        <taxon>Bacteria</taxon>
        <taxon>Bacillati</taxon>
        <taxon>Bacillota</taxon>
        <taxon>Bacilli</taxon>
        <taxon>Lactobacillales</taxon>
        <taxon>Streptococcaceae</taxon>
        <taxon>Streptococcus</taxon>
    </lineage>
</organism>
<reference evidence="7 8" key="1">
    <citation type="submission" date="2019-08" db="EMBL/GenBank/DDBJ databases">
        <authorList>
            <person name="Lei W."/>
        </authorList>
    </citation>
    <scope>NUCLEOTIDE SEQUENCE [LARGE SCALE GENOMIC DNA]</scope>
    <source>
        <strain evidence="7 8">CCUG 66496</strain>
    </source>
</reference>
<dbReference type="PROSITE" id="PS51900">
    <property type="entry name" value="CB"/>
    <property type="match status" value="1"/>
</dbReference>
<evidence type="ECO:0000256" key="2">
    <source>
        <dbReference type="ARBA" id="ARBA00023125"/>
    </source>
</evidence>
<dbReference type="SUPFAM" id="SSF56349">
    <property type="entry name" value="DNA breaking-rejoining enzymes"/>
    <property type="match status" value="1"/>
</dbReference>
<keyword evidence="2 4" id="KW-0238">DNA-binding</keyword>
<dbReference type="InterPro" id="IPR044068">
    <property type="entry name" value="CB"/>
</dbReference>
<keyword evidence="8" id="KW-1185">Reference proteome</keyword>
<dbReference type="GO" id="GO:0015074">
    <property type="term" value="P:DNA integration"/>
    <property type="evidence" value="ECO:0007669"/>
    <property type="project" value="UniProtKB-KW"/>
</dbReference>
<feature type="domain" description="Tyr recombinase" evidence="5">
    <location>
        <begin position="95"/>
        <end position="250"/>
    </location>
</feature>
<dbReference type="NCBIfam" id="NF002685">
    <property type="entry name" value="PRK02436.1"/>
    <property type="match status" value="1"/>
</dbReference>
<accession>A0A5C5SB78</accession>
<evidence type="ECO:0000256" key="4">
    <source>
        <dbReference type="PROSITE-ProRule" id="PRU01248"/>
    </source>
</evidence>
<evidence type="ECO:0000256" key="3">
    <source>
        <dbReference type="ARBA" id="ARBA00023172"/>
    </source>
</evidence>
<evidence type="ECO:0000259" key="5">
    <source>
        <dbReference type="PROSITE" id="PS51898"/>
    </source>
</evidence>
<dbReference type="InterPro" id="IPR013762">
    <property type="entry name" value="Integrase-like_cat_sf"/>
</dbReference>
<dbReference type="Proteomes" id="UP000317430">
    <property type="component" value="Unassembled WGS sequence"/>
</dbReference>
<gene>
    <name evidence="7" type="primary">xerD</name>
    <name evidence="7" type="ORF">FRX57_04200</name>
</gene>
<evidence type="ECO:0000313" key="8">
    <source>
        <dbReference type="Proteomes" id="UP000317430"/>
    </source>
</evidence>
<dbReference type="RefSeq" id="WP_146567014.1">
    <property type="nucleotide sequence ID" value="NZ_VOHL01000002.1"/>
</dbReference>
<dbReference type="PROSITE" id="PS51898">
    <property type="entry name" value="TYR_RECOMBINASE"/>
    <property type="match status" value="1"/>
</dbReference>
<dbReference type="InterPro" id="IPR002104">
    <property type="entry name" value="Integrase_catalytic"/>
</dbReference>
<protein>
    <submittedName>
        <fullName evidence="7">Site-specific tyrosine recombinase XerD</fullName>
    </submittedName>
</protein>
<name>A0A5C5SB78_9STRE</name>
<dbReference type="Pfam" id="PF00589">
    <property type="entry name" value="Phage_integrase"/>
    <property type="match status" value="1"/>
</dbReference>
<dbReference type="InterPro" id="IPR010998">
    <property type="entry name" value="Integrase_recombinase_N"/>
</dbReference>
<evidence type="ECO:0000259" key="6">
    <source>
        <dbReference type="PROSITE" id="PS51900"/>
    </source>
</evidence>
<feature type="domain" description="Core-binding (CB)" evidence="6">
    <location>
        <begin position="3"/>
        <end position="76"/>
    </location>
</feature>
<dbReference type="Gene3D" id="1.10.150.130">
    <property type="match status" value="1"/>
</dbReference>
<evidence type="ECO:0000313" key="7">
    <source>
        <dbReference type="EMBL" id="TWS98137.1"/>
    </source>
</evidence>
<comment type="caution">
    <text evidence="7">The sequence shown here is derived from an EMBL/GenBank/DDBJ whole genome shotgun (WGS) entry which is preliminary data.</text>
</comment>
<dbReference type="OrthoDB" id="2241487at2"/>
<dbReference type="Pfam" id="PF02899">
    <property type="entry name" value="Phage_int_SAM_1"/>
    <property type="match status" value="1"/>
</dbReference>
<dbReference type="GO" id="GO:0006310">
    <property type="term" value="P:DNA recombination"/>
    <property type="evidence" value="ECO:0007669"/>
    <property type="project" value="UniProtKB-KW"/>
</dbReference>
<dbReference type="Gene3D" id="1.10.443.10">
    <property type="entry name" value="Intergrase catalytic core"/>
    <property type="match status" value="1"/>
</dbReference>
<keyword evidence="3" id="KW-0233">DNA recombination</keyword>
<dbReference type="InterPro" id="IPR004107">
    <property type="entry name" value="Integrase_SAM-like_N"/>
</dbReference>
<dbReference type="EMBL" id="VOHL01000002">
    <property type="protein sequence ID" value="TWS98137.1"/>
    <property type="molecule type" value="Genomic_DNA"/>
</dbReference>
<dbReference type="InterPro" id="IPR011010">
    <property type="entry name" value="DNA_brk_join_enz"/>
</dbReference>
<dbReference type="AlphaFoldDB" id="A0A5C5SB78"/>
<keyword evidence="1" id="KW-0229">DNA integration</keyword>
<dbReference type="GO" id="GO:0003677">
    <property type="term" value="F:DNA binding"/>
    <property type="evidence" value="ECO:0007669"/>
    <property type="project" value="UniProtKB-UniRule"/>
</dbReference>
<proteinExistence type="predicted"/>